<organism evidence="2">
    <name type="scientific">Treponema denticola H-22</name>
    <dbReference type="NCBI Taxonomy" id="999432"/>
    <lineage>
        <taxon>Bacteria</taxon>
        <taxon>Pseudomonadati</taxon>
        <taxon>Spirochaetota</taxon>
        <taxon>Spirochaetia</taxon>
        <taxon>Spirochaetales</taxon>
        <taxon>Treponemataceae</taxon>
        <taxon>Treponema</taxon>
    </lineage>
</organism>
<dbReference type="GeneID" id="2741104"/>
<dbReference type="Pfam" id="PF01590">
    <property type="entry name" value="GAF"/>
    <property type="match status" value="1"/>
</dbReference>
<dbReference type="SMR" id="A0A0E2EHB9"/>
<dbReference type="InterPro" id="IPR006674">
    <property type="entry name" value="HD_domain"/>
</dbReference>
<dbReference type="InterPro" id="IPR029016">
    <property type="entry name" value="GAF-like_dom_sf"/>
</dbReference>
<dbReference type="Proteomes" id="UP000011705">
    <property type="component" value="Chromosome"/>
</dbReference>
<dbReference type="InterPro" id="IPR003607">
    <property type="entry name" value="HD/PDEase_dom"/>
</dbReference>
<dbReference type="PANTHER" id="PTHR43155:SF2">
    <property type="entry name" value="CYCLIC DI-GMP PHOSPHODIESTERASE PA4108"/>
    <property type="match status" value="1"/>
</dbReference>
<proteinExistence type="predicted"/>
<dbReference type="SMART" id="SM00471">
    <property type="entry name" value="HDc"/>
    <property type="match status" value="1"/>
</dbReference>
<dbReference type="PATRIC" id="fig|999432.5.peg.1375"/>
<name>A0A0E2EHB9_TREDN</name>
<dbReference type="InterPro" id="IPR003018">
    <property type="entry name" value="GAF"/>
</dbReference>
<dbReference type="EMBL" id="AGDV01000011">
    <property type="protein sequence ID" value="EMB33508.1"/>
    <property type="molecule type" value="Genomic_DNA"/>
</dbReference>
<dbReference type="RefSeq" id="WP_002673537.1">
    <property type="nucleotide sequence ID" value="NZ_CM001795.1"/>
</dbReference>
<gene>
    <name evidence="2" type="ORF">HMPREF9726_01322</name>
</gene>
<dbReference type="SUPFAM" id="SSF55781">
    <property type="entry name" value="GAF domain-like"/>
    <property type="match status" value="1"/>
</dbReference>
<dbReference type="PROSITE" id="PS51832">
    <property type="entry name" value="HD_GYP"/>
    <property type="match status" value="1"/>
</dbReference>
<dbReference type="PANTHER" id="PTHR43155">
    <property type="entry name" value="CYCLIC DI-GMP PHOSPHODIESTERASE PA4108-RELATED"/>
    <property type="match status" value="1"/>
</dbReference>
<dbReference type="CDD" id="cd00077">
    <property type="entry name" value="HDc"/>
    <property type="match status" value="1"/>
</dbReference>
<comment type="caution">
    <text evidence="2">The sequence shown here is derived from an EMBL/GenBank/DDBJ whole genome shotgun (WGS) entry which is preliminary data.</text>
</comment>
<dbReference type="Gene3D" id="3.30.450.40">
    <property type="match status" value="1"/>
</dbReference>
<evidence type="ECO:0000259" key="1">
    <source>
        <dbReference type="PROSITE" id="PS51832"/>
    </source>
</evidence>
<sequence>MTEKNKYKELSKEQILIKILETESLIHSVQDVDVLLEQILTEARSVVNADAGSIYIAEGDRLAIRYAQNDTLQKKRPAGTKLPYIFFDFPIDNYTIAGYAANTKKLINIPDVYNIDADKPFKFGKATDEKTGYKTVSNLTIPILSMSGMLLGVLQVLNALDKYGKPKTFSHDDEIYLSHFASNAGIALEHAFVTRAMVMRMIKTAELRDPRETGMHVNRVANYSVEIYDRWAFNNGIPMAEQTKYRDSLKIASMLHDIGKVAISDLILKKAGKLTDEEFSVMKTHTWLGARLFSGNDSPLDKLSMEIALRHHENWDGTGYPGHIDIETGEALKTDKKTGCPQGLKGEEIPLGARIVAIADVYDALSSKRSYKDSWTEEDILKELKKMSGKKFDPEIAKAFFEVLDRIQAIKAHLADE</sequence>
<reference evidence="2" key="1">
    <citation type="submission" date="2012-01" db="EMBL/GenBank/DDBJ databases">
        <title>The Genome Sequence of Treponema denticola H-22.</title>
        <authorList>
            <consortium name="The Broad Institute Genome Sequencing Platform"/>
            <person name="Earl A."/>
            <person name="Ward D."/>
            <person name="Feldgarden M."/>
            <person name="Gevers D."/>
            <person name="Blanton J.M."/>
            <person name="Fenno C.J."/>
            <person name="Baranova O.V."/>
            <person name="Mathney J."/>
            <person name="Dewhirst F.E."/>
            <person name="Izard J."/>
            <person name="Young S.K."/>
            <person name="Zeng Q."/>
            <person name="Gargeya S."/>
            <person name="Fitzgerald M."/>
            <person name="Haas B."/>
            <person name="Abouelleil A."/>
            <person name="Alvarado L."/>
            <person name="Arachchi H.M."/>
            <person name="Berlin A."/>
            <person name="Chapman S.B."/>
            <person name="Gearin G."/>
            <person name="Goldberg J."/>
            <person name="Griggs A."/>
            <person name="Gujja S."/>
            <person name="Hansen M."/>
            <person name="Heiman D."/>
            <person name="Howarth C."/>
            <person name="Larimer J."/>
            <person name="Lui A."/>
            <person name="MacDonald P.J.P."/>
            <person name="McCowen C."/>
            <person name="Montmayeur A."/>
            <person name="Murphy C."/>
            <person name="Neiman D."/>
            <person name="Pearson M."/>
            <person name="Priest M."/>
            <person name="Roberts A."/>
            <person name="Saif S."/>
            <person name="Shea T."/>
            <person name="Sisk P."/>
            <person name="Stolte C."/>
            <person name="Sykes S."/>
            <person name="Wortman J."/>
            <person name="Nusbaum C."/>
            <person name="Birren B."/>
        </authorList>
    </citation>
    <scope>NUCLEOTIDE SEQUENCE [LARGE SCALE GENOMIC DNA]</scope>
    <source>
        <strain evidence="2">H-22</strain>
    </source>
</reference>
<dbReference type="Pfam" id="PF01966">
    <property type="entry name" value="HD"/>
    <property type="match status" value="1"/>
</dbReference>
<evidence type="ECO:0000313" key="2">
    <source>
        <dbReference type="EMBL" id="EMB33508.1"/>
    </source>
</evidence>
<dbReference type="SMART" id="SM00065">
    <property type="entry name" value="GAF"/>
    <property type="match status" value="1"/>
</dbReference>
<dbReference type="SUPFAM" id="SSF109604">
    <property type="entry name" value="HD-domain/PDEase-like"/>
    <property type="match status" value="1"/>
</dbReference>
<dbReference type="Gene3D" id="1.10.3210.10">
    <property type="entry name" value="Hypothetical protein af1432"/>
    <property type="match status" value="1"/>
</dbReference>
<accession>A0A0E2EHB9</accession>
<protein>
    <recommendedName>
        <fullName evidence="1">HD-GYP domain-containing protein</fullName>
    </recommendedName>
</protein>
<dbReference type="HOGENOM" id="CLU_000445_92_13_12"/>
<dbReference type="InterPro" id="IPR037522">
    <property type="entry name" value="HD_GYP_dom"/>
</dbReference>
<dbReference type="AlphaFoldDB" id="A0A0E2EHB9"/>
<feature type="domain" description="HD-GYP" evidence="1">
    <location>
        <begin position="191"/>
        <end position="416"/>
    </location>
</feature>